<reference evidence="2 3" key="1">
    <citation type="submission" date="2015-04" db="EMBL/GenBank/DDBJ databases">
        <title>Complete genome sequence of Schizopora paradoxa KUC8140, a cosmopolitan wood degrader in East Asia.</title>
        <authorList>
            <consortium name="DOE Joint Genome Institute"/>
            <person name="Min B."/>
            <person name="Park H."/>
            <person name="Jang Y."/>
            <person name="Kim J.-J."/>
            <person name="Kim K.H."/>
            <person name="Pangilinan J."/>
            <person name="Lipzen A."/>
            <person name="Riley R."/>
            <person name="Grigoriev I.V."/>
            <person name="Spatafora J.W."/>
            <person name="Choi I.-G."/>
        </authorList>
    </citation>
    <scope>NUCLEOTIDE SEQUENCE [LARGE SCALE GENOMIC DNA]</scope>
    <source>
        <strain evidence="2 3">KUC8140</strain>
    </source>
</reference>
<feature type="chain" id="PRO_5005201305" description="Secreted protein" evidence="1">
    <location>
        <begin position="25"/>
        <end position="94"/>
    </location>
</feature>
<accession>A0A0H2R5V5</accession>
<evidence type="ECO:0000313" key="3">
    <source>
        <dbReference type="Proteomes" id="UP000053477"/>
    </source>
</evidence>
<evidence type="ECO:0000313" key="2">
    <source>
        <dbReference type="EMBL" id="KLO07170.1"/>
    </source>
</evidence>
<feature type="signal peptide" evidence="1">
    <location>
        <begin position="1"/>
        <end position="24"/>
    </location>
</feature>
<proteinExistence type="predicted"/>
<protein>
    <recommendedName>
        <fullName evidence="4">Secreted protein</fullName>
    </recommendedName>
</protein>
<evidence type="ECO:0000256" key="1">
    <source>
        <dbReference type="SAM" id="SignalP"/>
    </source>
</evidence>
<dbReference type="InParanoid" id="A0A0H2R5V5"/>
<gene>
    <name evidence="2" type="ORF">SCHPADRAFT_909749</name>
</gene>
<evidence type="ECO:0008006" key="4">
    <source>
        <dbReference type="Google" id="ProtNLM"/>
    </source>
</evidence>
<keyword evidence="3" id="KW-1185">Reference proteome</keyword>
<name>A0A0H2R5V5_9AGAM</name>
<dbReference type="AlphaFoldDB" id="A0A0H2R5V5"/>
<dbReference type="Proteomes" id="UP000053477">
    <property type="component" value="Unassembled WGS sequence"/>
</dbReference>
<keyword evidence="1" id="KW-0732">Signal</keyword>
<dbReference type="EMBL" id="KQ086156">
    <property type="protein sequence ID" value="KLO07170.1"/>
    <property type="molecule type" value="Genomic_DNA"/>
</dbReference>
<organism evidence="2 3">
    <name type="scientific">Schizopora paradoxa</name>
    <dbReference type="NCBI Taxonomy" id="27342"/>
    <lineage>
        <taxon>Eukaryota</taxon>
        <taxon>Fungi</taxon>
        <taxon>Dikarya</taxon>
        <taxon>Basidiomycota</taxon>
        <taxon>Agaricomycotina</taxon>
        <taxon>Agaricomycetes</taxon>
        <taxon>Hymenochaetales</taxon>
        <taxon>Schizoporaceae</taxon>
        <taxon>Schizopora</taxon>
    </lineage>
</organism>
<sequence length="94" mass="10517">MRNPSPVLLLYSQLSFLLLHCVHAWGASPSHFKGARDASPSPKCLMQRSVPASRVLHHSSTRSPGWCLFLVILAVNVKSLRRFKEGLTQHNVPF</sequence>